<comment type="subcellular location">
    <subcellularLocation>
        <location evidence="2 11">Cytoplasm</location>
    </subcellularLocation>
</comment>
<dbReference type="PANTHER" id="PTHR10683:SF31">
    <property type="entry name" value="TRANSALDOLASE"/>
    <property type="match status" value="1"/>
</dbReference>
<dbReference type="InterPro" id="IPR001585">
    <property type="entry name" value="TAL/FSA"/>
</dbReference>
<organism evidence="12">
    <name type="scientific">Propionibacterium freudenreichii subsp. freudenreichii</name>
    <dbReference type="NCBI Taxonomy" id="66712"/>
    <lineage>
        <taxon>Bacteria</taxon>
        <taxon>Bacillati</taxon>
        <taxon>Actinomycetota</taxon>
        <taxon>Actinomycetes</taxon>
        <taxon>Propionibacteriales</taxon>
        <taxon>Propionibacteriaceae</taxon>
        <taxon>Propionibacterium</taxon>
    </lineage>
</organism>
<reference evidence="12" key="1">
    <citation type="submission" date="2014-08" db="EMBL/GenBank/DDBJ databases">
        <authorList>
            <person name="Falentin Helene"/>
        </authorList>
    </citation>
    <scope>NUCLEOTIDE SEQUENCE</scope>
</reference>
<protein>
    <recommendedName>
        <fullName evidence="5 11">Transaldolase</fullName>
        <ecNumber evidence="5 11">2.2.1.2</ecNumber>
    </recommendedName>
</protein>
<evidence type="ECO:0000256" key="10">
    <source>
        <dbReference type="ARBA" id="ARBA00048810"/>
    </source>
</evidence>
<dbReference type="SUPFAM" id="SSF51569">
    <property type="entry name" value="Aldolase"/>
    <property type="match status" value="1"/>
</dbReference>
<keyword evidence="8 11" id="KW-0570">Pentose shunt</keyword>
<dbReference type="GO" id="GO:0004801">
    <property type="term" value="F:transaldolase activity"/>
    <property type="evidence" value="ECO:0007669"/>
    <property type="project" value="UniProtKB-UniRule"/>
</dbReference>
<dbReference type="PIRSF" id="PIRSF036915">
    <property type="entry name" value="Trnald_Bac_Plnt"/>
    <property type="match status" value="1"/>
</dbReference>
<proteinExistence type="inferred from homology"/>
<sequence>MNPRLKALSDAGVSIWLDDLSRARITSGGLAELIKDSSVVGVTTNPTIFAGALSNGADYAAQLTELGDVSTAEAIKQLTATDVRDACDLFAPIYQSSEGYDGRVSIEVEPGLAHDTEATTKQAAELYKLVDRDNVLIKIPATLAGLPAIEATIAAGISVNVTLIFSVERYRKVMDAYMAGLEKAAAAGKDLSKIHSVASFFISRVDSEIDKRLGALNHPELAGKAGVANGLVAFGAYQEVFASERFQKLAAKGANLQRPLWASTGTKNAAYPDTLYVSDLVARGVVNTMPEKTMQAFADHGELGEPIDGRAAEGQATLDKIAAAGVPLAEVFDQLETEGVDKFVASWAELVESVASAMKR</sequence>
<dbReference type="HAMAP" id="MF_00493">
    <property type="entry name" value="Transaldolase_2"/>
    <property type="match status" value="1"/>
</dbReference>
<keyword evidence="9 11" id="KW-0704">Schiff base</keyword>
<name>A0A068VQC9_PROFF</name>
<dbReference type="CDD" id="cd00955">
    <property type="entry name" value="Transaldolase_like"/>
    <property type="match status" value="1"/>
</dbReference>
<dbReference type="Gene3D" id="3.20.20.70">
    <property type="entry name" value="Aldolase class I"/>
    <property type="match status" value="1"/>
</dbReference>
<comment type="pathway">
    <text evidence="3 11">Carbohydrate degradation; pentose phosphate pathway; D-glyceraldehyde 3-phosphate and beta-D-fructose 6-phosphate from D-ribose 5-phosphate and D-xylulose 5-phosphate (non-oxidative stage): step 2/3.</text>
</comment>
<evidence type="ECO:0000256" key="6">
    <source>
        <dbReference type="ARBA" id="ARBA00022490"/>
    </source>
</evidence>
<dbReference type="UniPathway" id="UPA00115">
    <property type="reaction ID" value="UER00414"/>
</dbReference>
<dbReference type="AlphaFoldDB" id="A0A068VQC9"/>
<dbReference type="GO" id="GO:0005975">
    <property type="term" value="P:carbohydrate metabolic process"/>
    <property type="evidence" value="ECO:0007669"/>
    <property type="project" value="InterPro"/>
</dbReference>
<evidence type="ECO:0000256" key="9">
    <source>
        <dbReference type="ARBA" id="ARBA00023270"/>
    </source>
</evidence>
<comment type="catalytic activity">
    <reaction evidence="10 11">
        <text>D-sedoheptulose 7-phosphate + D-glyceraldehyde 3-phosphate = D-erythrose 4-phosphate + beta-D-fructose 6-phosphate</text>
        <dbReference type="Rhea" id="RHEA:17053"/>
        <dbReference type="ChEBI" id="CHEBI:16897"/>
        <dbReference type="ChEBI" id="CHEBI:57483"/>
        <dbReference type="ChEBI" id="CHEBI:57634"/>
        <dbReference type="ChEBI" id="CHEBI:59776"/>
        <dbReference type="EC" id="2.2.1.2"/>
    </reaction>
</comment>
<evidence type="ECO:0000256" key="11">
    <source>
        <dbReference type="HAMAP-Rule" id="MF_00493"/>
    </source>
</evidence>
<evidence type="ECO:0000256" key="7">
    <source>
        <dbReference type="ARBA" id="ARBA00022679"/>
    </source>
</evidence>
<dbReference type="KEGG" id="pfre:RM25_0460"/>
<dbReference type="EMBL" id="LM676386">
    <property type="protein sequence ID" value="CEP25799.1"/>
    <property type="molecule type" value="Genomic_DNA"/>
</dbReference>
<evidence type="ECO:0000256" key="5">
    <source>
        <dbReference type="ARBA" id="ARBA00013151"/>
    </source>
</evidence>
<dbReference type="NCBIfam" id="NF002881">
    <property type="entry name" value="PRK03343.1"/>
    <property type="match status" value="1"/>
</dbReference>
<evidence type="ECO:0000256" key="3">
    <source>
        <dbReference type="ARBA" id="ARBA00004857"/>
    </source>
</evidence>
<gene>
    <name evidence="12" type="primary">tal1</name>
    <name evidence="11" type="synonym">tal</name>
    <name evidence="12" type="ORF">PFCIRM138_02440</name>
</gene>
<keyword evidence="6 11" id="KW-0963">Cytoplasm</keyword>
<dbReference type="EC" id="2.2.1.2" evidence="5 11"/>
<evidence type="ECO:0000256" key="8">
    <source>
        <dbReference type="ARBA" id="ARBA00023126"/>
    </source>
</evidence>
<evidence type="ECO:0000256" key="1">
    <source>
        <dbReference type="ARBA" id="ARBA00003518"/>
    </source>
</evidence>
<evidence type="ECO:0000256" key="2">
    <source>
        <dbReference type="ARBA" id="ARBA00004496"/>
    </source>
</evidence>
<dbReference type="NCBIfam" id="TIGR00876">
    <property type="entry name" value="tal_mycobact"/>
    <property type="match status" value="1"/>
</dbReference>
<dbReference type="InterPro" id="IPR013785">
    <property type="entry name" value="Aldolase_TIM"/>
</dbReference>
<dbReference type="InterPro" id="IPR004732">
    <property type="entry name" value="Transaldolase_2"/>
</dbReference>
<dbReference type="Pfam" id="PF00923">
    <property type="entry name" value="TAL_FSA"/>
    <property type="match status" value="1"/>
</dbReference>
<accession>A0A068VQC9</accession>
<comment type="similarity">
    <text evidence="4 11">Belongs to the transaldolase family. Type 2 subfamily.</text>
</comment>
<dbReference type="PROSITE" id="PS01054">
    <property type="entry name" value="TRANSALDOLASE_1"/>
    <property type="match status" value="1"/>
</dbReference>
<dbReference type="GO" id="GO:0005737">
    <property type="term" value="C:cytoplasm"/>
    <property type="evidence" value="ECO:0007669"/>
    <property type="project" value="UniProtKB-SubCell"/>
</dbReference>
<dbReference type="GeneID" id="61222796"/>
<feature type="active site" description="Schiff-base intermediate with substrate" evidence="11">
    <location>
        <position position="138"/>
    </location>
</feature>
<dbReference type="PANTHER" id="PTHR10683">
    <property type="entry name" value="TRANSALDOLASE"/>
    <property type="match status" value="1"/>
</dbReference>
<keyword evidence="7 11" id="KW-0808">Transferase</keyword>
<dbReference type="PATRIC" id="fig|66712.6.peg.486"/>
<dbReference type="GO" id="GO:0006098">
    <property type="term" value="P:pentose-phosphate shunt"/>
    <property type="evidence" value="ECO:0007669"/>
    <property type="project" value="UniProtKB-UniRule"/>
</dbReference>
<dbReference type="InterPro" id="IPR018225">
    <property type="entry name" value="Transaldolase_AS"/>
</dbReference>
<evidence type="ECO:0000313" key="12">
    <source>
        <dbReference type="EMBL" id="CEP25799.1"/>
    </source>
</evidence>
<comment type="function">
    <text evidence="1 11">Transaldolase is important for the balance of metabolites in the pentose-phosphate pathway.</text>
</comment>
<evidence type="ECO:0000256" key="4">
    <source>
        <dbReference type="ARBA" id="ARBA00008426"/>
    </source>
</evidence>
<dbReference type="RefSeq" id="WP_013160419.1">
    <property type="nucleotide sequence ID" value="NZ_CP010341.1"/>
</dbReference>